<organism evidence="3 4">
    <name type="scientific">Dasania phycosphaerae</name>
    <dbReference type="NCBI Taxonomy" id="2950436"/>
    <lineage>
        <taxon>Bacteria</taxon>
        <taxon>Pseudomonadati</taxon>
        <taxon>Pseudomonadota</taxon>
        <taxon>Gammaproteobacteria</taxon>
        <taxon>Cellvibrionales</taxon>
        <taxon>Spongiibacteraceae</taxon>
        <taxon>Dasania</taxon>
    </lineage>
</organism>
<evidence type="ECO:0000256" key="2">
    <source>
        <dbReference type="SAM" id="Phobius"/>
    </source>
</evidence>
<keyword evidence="2" id="KW-1133">Transmembrane helix</keyword>
<evidence type="ECO:0000313" key="4">
    <source>
        <dbReference type="Proteomes" id="UP001069090"/>
    </source>
</evidence>
<keyword evidence="2" id="KW-0812">Transmembrane</keyword>
<evidence type="ECO:0000256" key="1">
    <source>
        <dbReference type="SAM" id="MobiDB-lite"/>
    </source>
</evidence>
<comment type="caution">
    <text evidence="3">The sequence shown here is derived from an EMBL/GenBank/DDBJ whole genome shotgun (WGS) entry which is preliminary data.</text>
</comment>
<dbReference type="EMBL" id="JAPTGG010000034">
    <property type="protein sequence ID" value="MCZ0867254.1"/>
    <property type="molecule type" value="Genomic_DNA"/>
</dbReference>
<dbReference type="InterPro" id="IPR021682">
    <property type="entry name" value="DUF2933"/>
</dbReference>
<protein>
    <submittedName>
        <fullName evidence="3">DUF2933 domain-containing protein</fullName>
    </submittedName>
</protein>
<keyword evidence="2" id="KW-0472">Membrane</keyword>
<dbReference type="Proteomes" id="UP001069090">
    <property type="component" value="Unassembled WGS sequence"/>
</dbReference>
<proteinExistence type="predicted"/>
<gene>
    <name evidence="3" type="ORF">O0V09_18815</name>
</gene>
<dbReference type="RefSeq" id="WP_268905490.1">
    <property type="nucleotide sequence ID" value="NZ_JAPTGG010000034.1"/>
</dbReference>
<dbReference type="Pfam" id="PF11666">
    <property type="entry name" value="DUF2933"/>
    <property type="match status" value="1"/>
</dbReference>
<feature type="transmembrane region" description="Helical" evidence="2">
    <location>
        <begin position="7"/>
        <end position="28"/>
    </location>
</feature>
<evidence type="ECO:0000313" key="3">
    <source>
        <dbReference type="EMBL" id="MCZ0867254.1"/>
    </source>
</evidence>
<feature type="region of interest" description="Disordered" evidence="1">
    <location>
        <begin position="59"/>
        <end position="98"/>
    </location>
</feature>
<feature type="compositionally biased region" description="Basic and acidic residues" evidence="1">
    <location>
        <begin position="83"/>
        <end position="98"/>
    </location>
</feature>
<reference evidence="3 4" key="1">
    <citation type="submission" date="2022-12" db="EMBL/GenBank/DDBJ databases">
        <title>Dasania phycosphaerae sp. nov., isolated from particulate material of the south coast of Korea.</title>
        <authorList>
            <person name="Jiang Y."/>
        </authorList>
    </citation>
    <scope>NUCLEOTIDE SEQUENCE [LARGE SCALE GENOMIC DNA]</scope>
    <source>
        <strain evidence="3 4">GY-19</strain>
    </source>
</reference>
<keyword evidence="4" id="KW-1185">Reference proteome</keyword>
<feature type="transmembrane region" description="Helical" evidence="2">
    <location>
        <begin position="34"/>
        <end position="53"/>
    </location>
</feature>
<dbReference type="AlphaFoldDB" id="A0A9J6RRF0"/>
<sequence length="98" mass="11147">MAQKQSFWFSSNGLAALTLIGATSYFLFMEHREHLFQFLPFLILLLCPLMHIFMHGGHGHGGHGGHGEDNARNGQNDLGYQKGYEDGLRDREEQEKNQ</sequence>
<accession>A0A9J6RRF0</accession>
<name>A0A9J6RRF0_9GAMM</name>